<evidence type="ECO:0000256" key="2">
    <source>
        <dbReference type="SAM" id="Phobius"/>
    </source>
</evidence>
<sequence>MSYQMHPQGQVPYAQPHAPVVHESVKKSMSRWWPVSFFLLALVFFIAGGGLCGGWAASYDSYYDSYGNGGLLLGAVVCFAIGGVCKFVAWILLIVWCVRGRSRTTITYVNAGPPQQPPSGGYYPASQPQAYNGGVQGKEAHAPPSHQETGLA</sequence>
<dbReference type="KEGG" id="uvi:66064074"/>
<accession>A0A063BYP3</accession>
<dbReference type="EMBL" id="BBTG02000026">
    <property type="protein sequence ID" value="GAO19352.1"/>
    <property type="molecule type" value="Genomic_DNA"/>
</dbReference>
<organism evidence="3 6">
    <name type="scientific">Ustilaginoidea virens</name>
    <name type="common">Rice false smut fungus</name>
    <name type="synonym">Villosiclava virens</name>
    <dbReference type="NCBI Taxonomy" id="1159556"/>
    <lineage>
        <taxon>Eukaryota</taxon>
        <taxon>Fungi</taxon>
        <taxon>Dikarya</taxon>
        <taxon>Ascomycota</taxon>
        <taxon>Pezizomycotina</taxon>
        <taxon>Sordariomycetes</taxon>
        <taxon>Hypocreomycetidae</taxon>
        <taxon>Hypocreales</taxon>
        <taxon>Clavicipitaceae</taxon>
        <taxon>Ustilaginoidea</taxon>
    </lineage>
</organism>
<dbReference type="RefSeq" id="XP_042996728.1">
    <property type="nucleotide sequence ID" value="XM_043140794.1"/>
</dbReference>
<keyword evidence="2" id="KW-1133">Transmembrane helix</keyword>
<evidence type="ECO:0000256" key="1">
    <source>
        <dbReference type="SAM" id="MobiDB-lite"/>
    </source>
</evidence>
<dbReference type="GeneID" id="66064074"/>
<evidence type="ECO:0000313" key="5">
    <source>
        <dbReference type="Proteomes" id="UP000027002"/>
    </source>
</evidence>
<keyword evidence="5" id="KW-1185">Reference proteome</keyword>
<evidence type="ECO:0000313" key="4">
    <source>
        <dbReference type="EMBL" id="QUC19055.1"/>
    </source>
</evidence>
<dbReference type="Proteomes" id="UP000054053">
    <property type="component" value="Unassembled WGS sequence"/>
</dbReference>
<keyword evidence="2" id="KW-0472">Membrane</keyword>
<keyword evidence="2" id="KW-0812">Transmembrane</keyword>
<gene>
    <name evidence="4" type="ORF">UV8b_03296</name>
    <name evidence="3" type="ORF">UVI_02043740</name>
</gene>
<name>A0A063BYP3_USTVR</name>
<dbReference type="HOGENOM" id="CLU_128862_0_0_1"/>
<reference evidence="4" key="3">
    <citation type="submission" date="2020-03" db="EMBL/GenBank/DDBJ databases">
        <title>A mixture of massive structural variations and highly conserved coding sequences in Ustilaginoidea virens genome.</title>
        <authorList>
            <person name="Zhang K."/>
            <person name="Zhao Z."/>
            <person name="Zhang Z."/>
            <person name="Li Y."/>
            <person name="Hsiang T."/>
            <person name="Sun W."/>
        </authorList>
    </citation>
    <scope>NUCLEOTIDE SEQUENCE</scope>
    <source>
        <strain evidence="4">UV-8b</strain>
    </source>
</reference>
<proteinExistence type="predicted"/>
<protein>
    <submittedName>
        <fullName evidence="3">Uncharacterized protein</fullName>
    </submittedName>
</protein>
<reference evidence="6" key="2">
    <citation type="journal article" date="2016" name="Genome Announc.">
        <title>Genome sequence of Ustilaginoidea virens IPU010, a rice pathogenic fungus causing false smut.</title>
        <authorList>
            <person name="Kumagai T."/>
            <person name="Ishii T."/>
            <person name="Terai G."/>
            <person name="Umemura M."/>
            <person name="Machida M."/>
            <person name="Asai K."/>
        </authorList>
    </citation>
    <scope>NUCLEOTIDE SEQUENCE [LARGE SCALE GENOMIC DNA]</scope>
    <source>
        <strain evidence="6">IPU010</strain>
    </source>
</reference>
<dbReference type="AlphaFoldDB" id="A0A063BYP3"/>
<dbReference type="OrthoDB" id="3453456at2759"/>
<feature type="transmembrane region" description="Helical" evidence="2">
    <location>
        <begin position="32"/>
        <end position="57"/>
    </location>
</feature>
<dbReference type="EMBL" id="CP072754">
    <property type="protein sequence ID" value="QUC19055.1"/>
    <property type="molecule type" value="Genomic_DNA"/>
</dbReference>
<dbReference type="Proteomes" id="UP000027002">
    <property type="component" value="Chromosome 2"/>
</dbReference>
<reference evidence="3" key="1">
    <citation type="journal article" date="2016" name="Genome Announc.">
        <title>Genome Sequence of Ustilaginoidea virens IPU010, a Rice Pathogenic Fungus Causing False Smut.</title>
        <authorList>
            <person name="Kumagai T."/>
            <person name="Ishii T."/>
            <person name="Terai G."/>
            <person name="Umemura M."/>
            <person name="Machida M."/>
            <person name="Asai K."/>
        </authorList>
    </citation>
    <scope>NUCLEOTIDE SEQUENCE [LARGE SCALE GENOMIC DNA]</scope>
    <source>
        <strain evidence="3">IPU010</strain>
    </source>
</reference>
<feature type="region of interest" description="Disordered" evidence="1">
    <location>
        <begin position="110"/>
        <end position="152"/>
    </location>
</feature>
<feature type="transmembrane region" description="Helical" evidence="2">
    <location>
        <begin position="69"/>
        <end position="98"/>
    </location>
</feature>
<evidence type="ECO:0000313" key="6">
    <source>
        <dbReference type="Proteomes" id="UP000054053"/>
    </source>
</evidence>
<evidence type="ECO:0000313" key="3">
    <source>
        <dbReference type="EMBL" id="GAO19352.1"/>
    </source>
</evidence>